<keyword evidence="3" id="KW-1185">Reference proteome</keyword>
<gene>
    <name evidence="2" type="ORF">LQ318_09605</name>
</gene>
<dbReference type="Pfam" id="PF13416">
    <property type="entry name" value="SBP_bac_8"/>
    <property type="match status" value="1"/>
</dbReference>
<accession>A0ABT3PZ79</accession>
<dbReference type="InterPro" id="IPR026045">
    <property type="entry name" value="Ferric-bd"/>
</dbReference>
<proteinExistence type="predicted"/>
<dbReference type="EMBL" id="JAJNDC010000002">
    <property type="protein sequence ID" value="MCW9713159.1"/>
    <property type="molecule type" value="Genomic_DNA"/>
</dbReference>
<dbReference type="Gene3D" id="3.40.190.10">
    <property type="entry name" value="Periplasmic binding protein-like II"/>
    <property type="match status" value="2"/>
</dbReference>
<dbReference type="InterPro" id="IPR006059">
    <property type="entry name" value="SBP"/>
</dbReference>
<reference evidence="2 3" key="1">
    <citation type="submission" date="2021-11" db="EMBL/GenBank/DDBJ databases">
        <title>Aliifidinibius sp. nov., a new bacterium isolated from saline soil.</title>
        <authorList>
            <person name="Galisteo C."/>
            <person name="De La Haba R."/>
            <person name="Sanchez-Porro C."/>
            <person name="Ventosa A."/>
        </authorList>
    </citation>
    <scope>NUCLEOTIDE SEQUENCE [LARGE SCALE GENOMIC DNA]</scope>
    <source>
        <strain evidence="2 3">KACC 190600</strain>
    </source>
</reference>
<dbReference type="PANTHER" id="PTHR30006">
    <property type="entry name" value="THIAMINE-BINDING PERIPLASMIC PROTEIN-RELATED"/>
    <property type="match status" value="1"/>
</dbReference>
<evidence type="ECO:0000313" key="3">
    <source>
        <dbReference type="Proteomes" id="UP001207337"/>
    </source>
</evidence>
<name>A0ABT3PZ79_9BACT</name>
<protein>
    <submittedName>
        <fullName evidence="2">Iron ABC transporter substrate-binding protein</fullName>
    </submittedName>
</protein>
<comment type="caution">
    <text evidence="2">The sequence shown here is derived from an EMBL/GenBank/DDBJ whole genome shotgun (WGS) entry which is preliminary data.</text>
</comment>
<evidence type="ECO:0000313" key="2">
    <source>
        <dbReference type="EMBL" id="MCW9713159.1"/>
    </source>
</evidence>
<evidence type="ECO:0000256" key="1">
    <source>
        <dbReference type="ARBA" id="ARBA00022729"/>
    </source>
</evidence>
<dbReference type="PANTHER" id="PTHR30006:SF24">
    <property type="entry name" value="SLL0237 PROTEIN"/>
    <property type="match status" value="1"/>
</dbReference>
<dbReference type="Proteomes" id="UP001207337">
    <property type="component" value="Unassembled WGS sequence"/>
</dbReference>
<sequence length="362" mass="39968">MNSEEQTMNMMNYFSTTILVVLSAVILTACGGSTDSDELIVYSGRSQALVDPLVDDFKEQTGIDIKVRYGNDAELLAVMSEEGDQSPADVYWANTTGALANASQQEMLTTLPDSLISKPAAYRSSSGKWVPVTVRFRVLAYNPANVDTSDLPGSVLDLPEMEELQGRVGWTPTYSSFYDFITALRLTESDEVAKNWLNNMQSLDPKAYSSNTPMVQAILAGEIDMGLTNHYYVIQTKYGGKEGYFEDHEHYGEAEPDPNASIETYHFAKGDIGNLALVTGASQLQTADSPELAQRFLSFLLSKQAQEYAAESVNEYPVMDNVALPDYMLEADEALQLSPDYDFEQLQQLEGTLNLLREVGII</sequence>
<organism evidence="2 3">
    <name type="scientific">Fodinibius salicampi</name>
    <dbReference type="NCBI Taxonomy" id="1920655"/>
    <lineage>
        <taxon>Bacteria</taxon>
        <taxon>Pseudomonadati</taxon>
        <taxon>Balneolota</taxon>
        <taxon>Balneolia</taxon>
        <taxon>Balneolales</taxon>
        <taxon>Balneolaceae</taxon>
        <taxon>Fodinibius</taxon>
    </lineage>
</organism>
<dbReference type="CDD" id="cd13543">
    <property type="entry name" value="PBP2_Fbp"/>
    <property type="match status" value="1"/>
</dbReference>
<dbReference type="PIRSF" id="PIRSF002825">
    <property type="entry name" value="CfbpA"/>
    <property type="match status" value="1"/>
</dbReference>
<keyword evidence="1" id="KW-0732">Signal</keyword>
<dbReference type="SUPFAM" id="SSF53850">
    <property type="entry name" value="Periplasmic binding protein-like II"/>
    <property type="match status" value="1"/>
</dbReference>